<dbReference type="Proteomes" id="UP000316621">
    <property type="component" value="Chromosome 7"/>
</dbReference>
<reference evidence="1 2" key="1">
    <citation type="journal article" date="2018" name="Science">
        <title>The opium poppy genome and morphinan production.</title>
        <authorList>
            <person name="Guo L."/>
            <person name="Winzer T."/>
            <person name="Yang X."/>
            <person name="Li Y."/>
            <person name="Ning Z."/>
            <person name="He Z."/>
            <person name="Teodor R."/>
            <person name="Lu Y."/>
            <person name="Bowser T.A."/>
            <person name="Graham I.A."/>
            <person name="Ye K."/>
        </authorList>
    </citation>
    <scope>NUCLEOTIDE SEQUENCE [LARGE SCALE GENOMIC DNA]</scope>
    <source>
        <strain evidence="2">cv. HN1</strain>
        <tissue evidence="1">Leaves</tissue>
    </source>
</reference>
<sequence>MEENERVPEPLIPPAGALEVLSLTDGLSKMSNSDPSDQSRRNLLDPKDFYLLLSQAECQTRFLAVSLTHG</sequence>
<protein>
    <submittedName>
        <fullName evidence="1">Uncharacterized protein</fullName>
    </submittedName>
</protein>
<evidence type="ECO:0000313" key="1">
    <source>
        <dbReference type="EMBL" id="RZC68555.1"/>
    </source>
</evidence>
<accession>A0A4Y7K984</accession>
<proteinExistence type="predicted"/>
<gene>
    <name evidence="1" type="ORF">C5167_031795</name>
</gene>
<dbReference type="STRING" id="3469.A0A4Y7K984"/>
<evidence type="ECO:0000313" key="2">
    <source>
        <dbReference type="Proteomes" id="UP000316621"/>
    </source>
</evidence>
<keyword evidence="2" id="KW-1185">Reference proteome</keyword>
<organism evidence="1 2">
    <name type="scientific">Papaver somniferum</name>
    <name type="common">Opium poppy</name>
    <dbReference type="NCBI Taxonomy" id="3469"/>
    <lineage>
        <taxon>Eukaryota</taxon>
        <taxon>Viridiplantae</taxon>
        <taxon>Streptophyta</taxon>
        <taxon>Embryophyta</taxon>
        <taxon>Tracheophyta</taxon>
        <taxon>Spermatophyta</taxon>
        <taxon>Magnoliopsida</taxon>
        <taxon>Ranunculales</taxon>
        <taxon>Papaveraceae</taxon>
        <taxon>Papaveroideae</taxon>
        <taxon>Papaver</taxon>
    </lineage>
</organism>
<dbReference type="EMBL" id="CM010721">
    <property type="protein sequence ID" value="RZC68555.1"/>
    <property type="molecule type" value="Genomic_DNA"/>
</dbReference>
<name>A0A4Y7K984_PAPSO</name>
<dbReference type="AlphaFoldDB" id="A0A4Y7K984"/>
<dbReference type="Gramene" id="RZC68555">
    <property type="protein sequence ID" value="RZC68555"/>
    <property type="gene ID" value="C5167_031795"/>
</dbReference>